<organism evidence="2 3">
    <name type="scientific">Malus domestica</name>
    <name type="common">Apple</name>
    <name type="synonym">Pyrus malus</name>
    <dbReference type="NCBI Taxonomy" id="3750"/>
    <lineage>
        <taxon>Eukaryota</taxon>
        <taxon>Viridiplantae</taxon>
        <taxon>Streptophyta</taxon>
        <taxon>Embryophyta</taxon>
        <taxon>Tracheophyta</taxon>
        <taxon>Spermatophyta</taxon>
        <taxon>Magnoliopsida</taxon>
        <taxon>eudicotyledons</taxon>
        <taxon>Gunneridae</taxon>
        <taxon>Pentapetalae</taxon>
        <taxon>rosids</taxon>
        <taxon>fabids</taxon>
        <taxon>Rosales</taxon>
        <taxon>Rosaceae</taxon>
        <taxon>Amygdaloideae</taxon>
        <taxon>Maleae</taxon>
        <taxon>Malus</taxon>
    </lineage>
</organism>
<comment type="caution">
    <text evidence="2">The sequence shown here is derived from an EMBL/GenBank/DDBJ whole genome shotgun (WGS) entry which is preliminary data.</text>
</comment>
<feature type="compositionally biased region" description="Low complexity" evidence="1">
    <location>
        <begin position="49"/>
        <end position="61"/>
    </location>
</feature>
<dbReference type="AlphaFoldDB" id="A0A498I2I3"/>
<evidence type="ECO:0000313" key="2">
    <source>
        <dbReference type="EMBL" id="RXH76452.1"/>
    </source>
</evidence>
<protein>
    <submittedName>
        <fullName evidence="2">Uncharacterized protein</fullName>
    </submittedName>
</protein>
<sequence length="113" mass="12502">MLIGQKKIFHLQFGNKTNAFNSNDILIHNMIEDTTMQPATPQPLSREITMSSTTVSSSTSMGINQASSFHRRGVEQISDMDPREFDEVPIKLLKNKSSPTAGKPDGTPPKKKT</sequence>
<dbReference type="Proteomes" id="UP000290289">
    <property type="component" value="Chromosome 14"/>
</dbReference>
<gene>
    <name evidence="2" type="ORF">DVH24_019340</name>
</gene>
<keyword evidence="3" id="KW-1185">Reference proteome</keyword>
<proteinExistence type="predicted"/>
<feature type="compositionally biased region" description="Basic and acidic residues" evidence="1">
    <location>
        <begin position="80"/>
        <end position="89"/>
    </location>
</feature>
<feature type="region of interest" description="Disordered" evidence="1">
    <location>
        <begin position="36"/>
        <end position="113"/>
    </location>
</feature>
<evidence type="ECO:0000256" key="1">
    <source>
        <dbReference type="SAM" id="MobiDB-lite"/>
    </source>
</evidence>
<evidence type="ECO:0000313" key="3">
    <source>
        <dbReference type="Proteomes" id="UP000290289"/>
    </source>
</evidence>
<name>A0A498I2I3_MALDO</name>
<dbReference type="EMBL" id="RDQH01000340">
    <property type="protein sequence ID" value="RXH76452.1"/>
    <property type="molecule type" value="Genomic_DNA"/>
</dbReference>
<accession>A0A498I2I3</accession>
<reference evidence="2 3" key="1">
    <citation type="submission" date="2018-10" db="EMBL/GenBank/DDBJ databases">
        <title>A high-quality apple genome assembly.</title>
        <authorList>
            <person name="Hu J."/>
        </authorList>
    </citation>
    <scope>NUCLEOTIDE SEQUENCE [LARGE SCALE GENOMIC DNA]</scope>
    <source>
        <strain evidence="3">cv. HFTH1</strain>
        <tissue evidence="2">Young leaf</tissue>
    </source>
</reference>